<accession>A0A164MEL0</accession>
<dbReference type="AlphaFoldDB" id="A0A164MEL0"/>
<dbReference type="EMBL" id="LRGB01003024">
    <property type="protein sequence ID" value="KZS04992.1"/>
    <property type="molecule type" value="Genomic_DNA"/>
</dbReference>
<dbReference type="InterPro" id="IPR000210">
    <property type="entry name" value="BTB/POZ_dom"/>
</dbReference>
<gene>
    <name evidence="2" type="ORF">APZ42_031958</name>
</gene>
<reference evidence="2 3" key="1">
    <citation type="submission" date="2016-03" db="EMBL/GenBank/DDBJ databases">
        <title>EvidentialGene: Evidence-directed Construction of Genes on Genomes.</title>
        <authorList>
            <person name="Gilbert D.G."/>
            <person name="Choi J.-H."/>
            <person name="Mockaitis K."/>
            <person name="Colbourne J."/>
            <person name="Pfrender M."/>
        </authorList>
    </citation>
    <scope>NUCLEOTIDE SEQUENCE [LARGE SCALE GENOMIC DNA]</scope>
    <source>
        <strain evidence="2 3">Xinb3</strain>
        <tissue evidence="2">Complete organism</tissue>
    </source>
</reference>
<dbReference type="CDD" id="cd18186">
    <property type="entry name" value="BTB_POZ_ZBTB_KLHL-like"/>
    <property type="match status" value="1"/>
</dbReference>
<name>A0A164MEL0_9CRUS</name>
<sequence>MRDGIAVVPLSLVTLYSQIENKNKTKNFYRLSLIISSPLQMTFTDATLKPLPFAICSGILRTLWNSKFLARKHYSVISFFHKAGVVDIDDEVYQSFDRLLSCCSFNVGLHSLEDSIANSDIPLASRLCETMVLSVIPDDGHPYLEIQWKLSDTEVEAVFLSNLVEFRGLRAIRLGIQNLKDQRCTLNLFAHHIRYTGVELKAVICRVDGLEWIDMIQHGCQSTALFTAILAKTLQGPQTLTFRVFIANTVCNYRFLLRDCMLKHHLWSAASKNSGTTDMDFKIQNRIFPAHKSLVIARSKTFSAELERLEELTDEGCTNSRPRIALDLNPDTFEALLKYMYTGEFQVPMKNMEEFWKSVATYGLATLSQLGEVVLQGSLNPTDWIELLGSLEVTRREHQLPTGFPSEVSTISNSGFMLRFTDRMSNESKGNFKFLEETRFGWRYSASVDENDKVSNLYICFFSSLNCNSDLYVCDVIFRSQNDVITMVERHRQNDDCLVQSSCQIFYANLIRGNDCNESACFEIFIRSSIETVAVELVDAQLGESLWMAAENAKGTDVEFQVGDKVFCAHTWLVASRSQPFATLFSDLLLEEAAGCDVWSSSETELKTATAITSTAKTTIKINEIEPDIFRELLKYMYTGTLGMAANKPLLKAAEKYEIESLMNICRAAIREIDCENLSFKLLSY</sequence>
<feature type="domain" description="BTB" evidence="1">
    <location>
        <begin position="277"/>
        <end position="349"/>
    </location>
</feature>
<proteinExistence type="predicted"/>
<dbReference type="OrthoDB" id="6359816at2759"/>
<evidence type="ECO:0000259" key="1">
    <source>
        <dbReference type="PROSITE" id="PS50097"/>
    </source>
</evidence>
<keyword evidence="3" id="KW-1185">Reference proteome</keyword>
<organism evidence="2 3">
    <name type="scientific">Daphnia magna</name>
    <dbReference type="NCBI Taxonomy" id="35525"/>
    <lineage>
        <taxon>Eukaryota</taxon>
        <taxon>Metazoa</taxon>
        <taxon>Ecdysozoa</taxon>
        <taxon>Arthropoda</taxon>
        <taxon>Crustacea</taxon>
        <taxon>Branchiopoda</taxon>
        <taxon>Diplostraca</taxon>
        <taxon>Cladocera</taxon>
        <taxon>Anomopoda</taxon>
        <taxon>Daphniidae</taxon>
        <taxon>Daphnia</taxon>
    </lineage>
</organism>
<dbReference type="SUPFAM" id="SSF54695">
    <property type="entry name" value="POZ domain"/>
    <property type="match status" value="2"/>
</dbReference>
<dbReference type="Gene3D" id="3.30.710.10">
    <property type="entry name" value="Potassium Channel Kv1.1, Chain A"/>
    <property type="match status" value="2"/>
</dbReference>
<evidence type="ECO:0000313" key="3">
    <source>
        <dbReference type="Proteomes" id="UP000076858"/>
    </source>
</evidence>
<dbReference type="InterPro" id="IPR011333">
    <property type="entry name" value="SKP1/BTB/POZ_sf"/>
</dbReference>
<protein>
    <recommendedName>
        <fullName evidence="1">BTB domain-containing protein</fullName>
    </recommendedName>
</protein>
<comment type="caution">
    <text evidence="2">The sequence shown here is derived from an EMBL/GenBank/DDBJ whole genome shotgun (WGS) entry which is preliminary data.</text>
</comment>
<dbReference type="SMART" id="SM00225">
    <property type="entry name" value="BTB"/>
    <property type="match status" value="2"/>
</dbReference>
<dbReference type="PANTHER" id="PTHR24413">
    <property type="entry name" value="SPECKLE-TYPE POZ PROTEIN"/>
    <property type="match status" value="1"/>
</dbReference>
<feature type="domain" description="BTB" evidence="1">
    <location>
        <begin position="556"/>
        <end position="646"/>
    </location>
</feature>
<evidence type="ECO:0000313" key="2">
    <source>
        <dbReference type="EMBL" id="KZS04992.1"/>
    </source>
</evidence>
<dbReference type="Pfam" id="PF00651">
    <property type="entry name" value="BTB"/>
    <property type="match status" value="2"/>
</dbReference>
<dbReference type="Proteomes" id="UP000076858">
    <property type="component" value="Unassembled WGS sequence"/>
</dbReference>
<dbReference type="STRING" id="35525.A0A164MEL0"/>
<dbReference type="PROSITE" id="PS50097">
    <property type="entry name" value="BTB"/>
    <property type="match status" value="2"/>
</dbReference>